<evidence type="ECO:0000313" key="4">
    <source>
        <dbReference type="EMBL" id="CAB0042776.1"/>
    </source>
</evidence>
<dbReference type="OrthoDB" id="5394847at2759"/>
<dbReference type="SMART" id="SM00248">
    <property type="entry name" value="ANK"/>
    <property type="match status" value="6"/>
</dbReference>
<dbReference type="PROSITE" id="PS50297">
    <property type="entry name" value="ANK_REP_REGION"/>
    <property type="match status" value="4"/>
</dbReference>
<organism evidence="4 5">
    <name type="scientific">Trichogramma brassicae</name>
    <dbReference type="NCBI Taxonomy" id="86971"/>
    <lineage>
        <taxon>Eukaryota</taxon>
        <taxon>Metazoa</taxon>
        <taxon>Ecdysozoa</taxon>
        <taxon>Arthropoda</taxon>
        <taxon>Hexapoda</taxon>
        <taxon>Insecta</taxon>
        <taxon>Pterygota</taxon>
        <taxon>Neoptera</taxon>
        <taxon>Endopterygota</taxon>
        <taxon>Hymenoptera</taxon>
        <taxon>Apocrita</taxon>
        <taxon>Proctotrupomorpha</taxon>
        <taxon>Chalcidoidea</taxon>
        <taxon>Trichogrammatidae</taxon>
        <taxon>Trichogramma</taxon>
    </lineage>
</organism>
<proteinExistence type="predicted"/>
<gene>
    <name evidence="4" type="ORF">TBRA_LOCUS14379</name>
</gene>
<feature type="repeat" description="ANK" evidence="3">
    <location>
        <begin position="173"/>
        <end position="205"/>
    </location>
</feature>
<dbReference type="InterPro" id="IPR036770">
    <property type="entry name" value="Ankyrin_rpt-contain_sf"/>
</dbReference>
<evidence type="ECO:0000256" key="3">
    <source>
        <dbReference type="PROSITE-ProRule" id="PRU00023"/>
    </source>
</evidence>
<sequence>MAPFNDGTSLQQLRDAVRMLSRGIEIDRYSLSLIENWQGPLPDLRDILRKKAIDRLLVESLHFLEPAVQLCGRTDTGVIDFVIRTGYRDEPDLDENRLPLLRRTTALHVVGRRPGHNYRVVDKLFKIYSSYGANYVDEDGLTHFHVACKSGCDDVVREFLAAGQDPNCLVASTGESPLHLALRLGNRPIVEALLLHGADPNLADADGIAPLHVCAREHCVTDLALLLFELSNDEYQPVRVDAPDGRGNTPLHYAVENRAQRRMMRLLLRAGADPNLANAKGSTPLHVICRRRSRYDDLPIEKFLEACDKVEQPVQLDAQDKSGRTPLQWAVANICPRMVEVLLDRGADLSKFVFPTADYFAVRSKPPGCETEISFKCRSSSCALTVLEILEKGGYEPDPSDALTIMRLLDRQGFLLSEAVMRKISHSRIAEIARNSYDDPIQLRLEDRSREIAAYAEHLDRATTGIAAYAEYLDYATQHLERIDRPGNPLIKQLWEIMSRRFFRRWALDPFMKLTGYELPIICCEQIIEMMRNQDLYHICLAVQELSSYLLPPLLLHYAYYLCVYYKRGAGGKFFALDIMHRVPYYATWMYMYAREKRRIERKEKKRKKRLSRVCDNKRVYAWHIINAETENICTTSLYSGVN</sequence>
<evidence type="ECO:0000256" key="1">
    <source>
        <dbReference type="ARBA" id="ARBA00022737"/>
    </source>
</evidence>
<dbReference type="PANTHER" id="PTHR24180">
    <property type="entry name" value="CYCLIN-DEPENDENT KINASE INHIBITOR 2C-RELATED"/>
    <property type="match status" value="1"/>
</dbReference>
<dbReference type="Pfam" id="PF13606">
    <property type="entry name" value="Ank_3"/>
    <property type="match status" value="1"/>
</dbReference>
<dbReference type="Pfam" id="PF13857">
    <property type="entry name" value="Ank_5"/>
    <property type="match status" value="1"/>
</dbReference>
<protein>
    <submittedName>
        <fullName evidence="4">Uncharacterized protein</fullName>
    </submittedName>
</protein>
<keyword evidence="5" id="KW-1185">Reference proteome</keyword>
<feature type="repeat" description="ANK" evidence="3">
    <location>
        <begin position="139"/>
        <end position="167"/>
    </location>
</feature>
<dbReference type="InterPro" id="IPR002110">
    <property type="entry name" value="Ankyrin_rpt"/>
</dbReference>
<dbReference type="Proteomes" id="UP000479190">
    <property type="component" value="Unassembled WGS sequence"/>
</dbReference>
<feature type="repeat" description="ANK" evidence="3">
    <location>
        <begin position="246"/>
        <end position="279"/>
    </location>
</feature>
<keyword evidence="2 3" id="KW-0040">ANK repeat</keyword>
<keyword evidence="1" id="KW-0677">Repeat</keyword>
<name>A0A6H5J5P1_9HYME</name>
<feature type="repeat" description="ANK" evidence="3">
    <location>
        <begin position="322"/>
        <end position="350"/>
    </location>
</feature>
<dbReference type="PANTHER" id="PTHR24180:SF45">
    <property type="entry name" value="POLY [ADP-RIBOSE] POLYMERASE TANKYRASE"/>
    <property type="match status" value="1"/>
</dbReference>
<dbReference type="Gene3D" id="1.25.40.20">
    <property type="entry name" value="Ankyrin repeat-containing domain"/>
    <property type="match status" value="1"/>
</dbReference>
<dbReference type="AlphaFoldDB" id="A0A6H5J5P1"/>
<accession>A0A6H5J5P1</accession>
<dbReference type="Pfam" id="PF12796">
    <property type="entry name" value="Ank_2"/>
    <property type="match status" value="1"/>
</dbReference>
<reference evidence="4 5" key="1">
    <citation type="submission" date="2020-02" db="EMBL/GenBank/DDBJ databases">
        <authorList>
            <person name="Ferguson B K."/>
        </authorList>
    </citation>
    <scope>NUCLEOTIDE SEQUENCE [LARGE SCALE GENOMIC DNA]</scope>
</reference>
<evidence type="ECO:0000256" key="2">
    <source>
        <dbReference type="ARBA" id="ARBA00023043"/>
    </source>
</evidence>
<dbReference type="SUPFAM" id="SSF48403">
    <property type="entry name" value="Ankyrin repeat"/>
    <property type="match status" value="1"/>
</dbReference>
<dbReference type="PROSITE" id="PS50088">
    <property type="entry name" value="ANK_REPEAT"/>
    <property type="match status" value="4"/>
</dbReference>
<dbReference type="EMBL" id="CADCXV010001216">
    <property type="protein sequence ID" value="CAB0042776.1"/>
    <property type="molecule type" value="Genomic_DNA"/>
</dbReference>
<evidence type="ECO:0000313" key="5">
    <source>
        <dbReference type="Proteomes" id="UP000479190"/>
    </source>
</evidence>
<dbReference type="InterPro" id="IPR051637">
    <property type="entry name" value="Ank_repeat_dom-contain_49"/>
</dbReference>